<evidence type="ECO:0000313" key="1">
    <source>
        <dbReference type="EMBL" id="SJZ62963.1"/>
    </source>
</evidence>
<dbReference type="Proteomes" id="UP000190449">
    <property type="component" value="Unassembled WGS sequence"/>
</dbReference>
<accession>A0A1T4M7H7</accession>
<proteinExistence type="predicted"/>
<evidence type="ECO:0000313" key="2">
    <source>
        <dbReference type="Proteomes" id="UP000190449"/>
    </source>
</evidence>
<gene>
    <name evidence="1" type="ORF">SAMN02745108_01156</name>
</gene>
<dbReference type="AlphaFoldDB" id="A0A1T4M7H7"/>
<sequence>MEPGLTTLYLLLDASNNSSSQGCWNEELRNYIETKIVGQKGYVYCATYDMSASSPADFAKELSAGQGKIFK</sequence>
<name>A0A1T4M7H7_9BACT</name>
<protein>
    <submittedName>
        <fullName evidence="1">Uncharacterized protein</fullName>
    </submittedName>
</protein>
<dbReference type="EMBL" id="FUWU01000016">
    <property type="protein sequence ID" value="SJZ62963.1"/>
    <property type="molecule type" value="Genomic_DNA"/>
</dbReference>
<reference evidence="1 2" key="1">
    <citation type="submission" date="2017-02" db="EMBL/GenBank/DDBJ databases">
        <authorList>
            <person name="Peterson S.W."/>
        </authorList>
    </citation>
    <scope>NUCLEOTIDE SEQUENCE [LARGE SCALE GENOMIC DNA]</scope>
    <source>
        <strain evidence="1 2">ATCC 43854</strain>
    </source>
</reference>
<dbReference type="STRING" id="28122.SAMN02745108_01156"/>
<organism evidence="1 2">
    <name type="scientific">Fibrobacter intestinalis</name>
    <dbReference type="NCBI Taxonomy" id="28122"/>
    <lineage>
        <taxon>Bacteria</taxon>
        <taxon>Pseudomonadati</taxon>
        <taxon>Fibrobacterota</taxon>
        <taxon>Fibrobacteria</taxon>
        <taxon>Fibrobacterales</taxon>
        <taxon>Fibrobacteraceae</taxon>
        <taxon>Fibrobacter</taxon>
    </lineage>
</organism>